<evidence type="ECO:0000259" key="3">
    <source>
        <dbReference type="Pfam" id="PF01464"/>
    </source>
</evidence>
<comment type="caution">
    <text evidence="4">The sequence shown here is derived from an EMBL/GenBank/DDBJ whole genome shotgun (WGS) entry which is preliminary data.</text>
</comment>
<dbReference type="Pfam" id="PF01464">
    <property type="entry name" value="SLT"/>
    <property type="match status" value="1"/>
</dbReference>
<organism evidence="4 5">
    <name type="scientific">Microvirga aerophila</name>
    <dbReference type="NCBI Taxonomy" id="670291"/>
    <lineage>
        <taxon>Bacteria</taxon>
        <taxon>Pseudomonadati</taxon>
        <taxon>Pseudomonadota</taxon>
        <taxon>Alphaproteobacteria</taxon>
        <taxon>Hyphomicrobiales</taxon>
        <taxon>Methylobacteriaceae</taxon>
        <taxon>Microvirga</taxon>
    </lineage>
</organism>
<protein>
    <recommendedName>
        <fullName evidence="3">Transglycosylase SLT domain-containing protein</fullName>
    </recommendedName>
</protein>
<dbReference type="RefSeq" id="WP_147023301.1">
    <property type="nucleotide sequence ID" value="NZ_BJYU01000295.1"/>
</dbReference>
<dbReference type="Proteomes" id="UP000321085">
    <property type="component" value="Unassembled WGS sequence"/>
</dbReference>
<dbReference type="SUPFAM" id="SSF53955">
    <property type="entry name" value="Lysozyme-like"/>
    <property type="match status" value="1"/>
</dbReference>
<dbReference type="Gene3D" id="1.10.530.10">
    <property type="match status" value="1"/>
</dbReference>
<comment type="similarity">
    <text evidence="1">Belongs to the virb1 family.</text>
</comment>
<keyword evidence="5" id="KW-1185">Reference proteome</keyword>
<dbReference type="EMBL" id="BJYU01000295">
    <property type="protein sequence ID" value="GEO19017.1"/>
    <property type="molecule type" value="Genomic_DNA"/>
</dbReference>
<keyword evidence="2" id="KW-0732">Signal</keyword>
<evidence type="ECO:0000256" key="1">
    <source>
        <dbReference type="ARBA" id="ARBA00009387"/>
    </source>
</evidence>
<dbReference type="InterPro" id="IPR008258">
    <property type="entry name" value="Transglycosylase_SLT_dom_1"/>
</dbReference>
<evidence type="ECO:0000313" key="5">
    <source>
        <dbReference type="Proteomes" id="UP000321085"/>
    </source>
</evidence>
<evidence type="ECO:0000313" key="4">
    <source>
        <dbReference type="EMBL" id="GEO19017.1"/>
    </source>
</evidence>
<feature type="domain" description="Transglycosylase SLT" evidence="3">
    <location>
        <begin position="30"/>
        <end position="122"/>
    </location>
</feature>
<evidence type="ECO:0000256" key="2">
    <source>
        <dbReference type="SAM" id="SignalP"/>
    </source>
</evidence>
<dbReference type="CDD" id="cd00254">
    <property type="entry name" value="LT-like"/>
    <property type="match status" value="1"/>
</dbReference>
<dbReference type="InterPro" id="IPR023346">
    <property type="entry name" value="Lysozyme-like_dom_sf"/>
</dbReference>
<accession>A0A512C4M7</accession>
<gene>
    <name evidence="4" type="ORF">MAE02_67130</name>
</gene>
<name>A0A512C4M7_9HYPH</name>
<proteinExistence type="inferred from homology"/>
<reference evidence="4 5" key="1">
    <citation type="submission" date="2019-07" db="EMBL/GenBank/DDBJ databases">
        <title>Whole genome shotgun sequence of Microvirga aerophila NBRC 106136.</title>
        <authorList>
            <person name="Hosoyama A."/>
            <person name="Uohara A."/>
            <person name="Ohji S."/>
            <person name="Ichikawa N."/>
        </authorList>
    </citation>
    <scope>NUCLEOTIDE SEQUENCE [LARGE SCALE GENOMIC DNA]</scope>
    <source>
        <strain evidence="4 5">NBRC 106136</strain>
    </source>
</reference>
<dbReference type="AlphaFoldDB" id="A0A512C4M7"/>
<feature type="chain" id="PRO_5021855823" description="Transglycosylase SLT domain-containing protein" evidence="2">
    <location>
        <begin position="21"/>
        <end position="169"/>
    </location>
</feature>
<feature type="signal peptide" evidence="2">
    <location>
        <begin position="1"/>
        <end position="20"/>
    </location>
</feature>
<sequence>MIPRLILSCALVACALPAAASDRATLNTLVAQHAQANGVPEALVHRIIQRESGYNPRVSNRGNLGLMQIRYATARGMGYTGPASGLLDANTNLAYAVPYLANAYKVAGGNPDRAVSLYAGGYYYEAKRKGLLRELRTGPSEPVTTGSVLAPSPLLASLISSVFTPSKTR</sequence>